<keyword evidence="2" id="KW-1185">Reference proteome</keyword>
<reference evidence="1 2" key="1">
    <citation type="submission" date="2021-01" db="EMBL/GenBank/DDBJ databases">
        <title>Belnapia mucosa sp. nov. and Belnapia arida sp. nov., isolated from the Tabernas Desert (Almeria, Spain).</title>
        <authorList>
            <person name="Molina-Menor E."/>
            <person name="Vidal-Verdu A."/>
            <person name="Calonge A."/>
            <person name="Satari L."/>
            <person name="Pereto J."/>
            <person name="Porcar M."/>
        </authorList>
    </citation>
    <scope>NUCLEOTIDE SEQUENCE [LARGE SCALE GENOMIC DNA]</scope>
    <source>
        <strain evidence="1 2">T18</strain>
    </source>
</reference>
<evidence type="ECO:0000313" key="1">
    <source>
        <dbReference type="EMBL" id="MBL6081681.1"/>
    </source>
</evidence>
<proteinExistence type="predicted"/>
<dbReference type="EMBL" id="JAETWB010000033">
    <property type="protein sequence ID" value="MBL6081681.1"/>
    <property type="molecule type" value="Genomic_DNA"/>
</dbReference>
<sequence length="105" mass="11607">MVTQRSIFGFLATLSTTVLLTRTRLGAQSTVGLAERRAIAAYRAEKYPAITASIQQVAGFPLPVEVDRDQLSLPWDAAYYARDDYFGNTIFEGSARQVGGNCWWA</sequence>
<comment type="caution">
    <text evidence="1">The sequence shown here is derived from an EMBL/GenBank/DDBJ whole genome shotgun (WGS) entry which is preliminary data.</text>
</comment>
<dbReference type="Proteomes" id="UP000660885">
    <property type="component" value="Unassembled WGS sequence"/>
</dbReference>
<organism evidence="1 2">
    <name type="scientific">Belnapia arida</name>
    <dbReference type="NCBI Taxonomy" id="2804533"/>
    <lineage>
        <taxon>Bacteria</taxon>
        <taxon>Pseudomonadati</taxon>
        <taxon>Pseudomonadota</taxon>
        <taxon>Alphaproteobacteria</taxon>
        <taxon>Acetobacterales</taxon>
        <taxon>Roseomonadaceae</taxon>
        <taxon>Belnapia</taxon>
    </lineage>
</organism>
<name>A0ABS1UAI0_9PROT</name>
<evidence type="ECO:0000313" key="2">
    <source>
        <dbReference type="Proteomes" id="UP000660885"/>
    </source>
</evidence>
<protein>
    <submittedName>
        <fullName evidence="1">Uncharacterized protein</fullName>
    </submittedName>
</protein>
<dbReference type="RefSeq" id="WP_202834896.1">
    <property type="nucleotide sequence ID" value="NZ_JAETWB010000033.1"/>
</dbReference>
<gene>
    <name evidence="1" type="ORF">JMJ56_27210</name>
</gene>
<accession>A0ABS1UAI0</accession>